<dbReference type="SMART" id="SM00355">
    <property type="entry name" value="ZnF_C2H2"/>
    <property type="match status" value="4"/>
</dbReference>
<organism evidence="10 11">
    <name type="scientific">Opisthorchis viverrini</name>
    <name type="common">Southeast Asian liver fluke</name>
    <dbReference type="NCBI Taxonomy" id="6198"/>
    <lineage>
        <taxon>Eukaryota</taxon>
        <taxon>Metazoa</taxon>
        <taxon>Spiralia</taxon>
        <taxon>Lophotrochozoa</taxon>
        <taxon>Platyhelminthes</taxon>
        <taxon>Trematoda</taxon>
        <taxon>Digenea</taxon>
        <taxon>Opisthorchiida</taxon>
        <taxon>Opisthorchiata</taxon>
        <taxon>Opisthorchiidae</taxon>
        <taxon>Opisthorchis</taxon>
    </lineage>
</organism>
<keyword evidence="5" id="KW-0862">Zinc</keyword>
<name>A0A074ZIV6_OPIVI</name>
<evidence type="ECO:0000313" key="10">
    <source>
        <dbReference type="EMBL" id="KER25687.1"/>
    </source>
</evidence>
<dbReference type="PROSITE" id="PS00028">
    <property type="entry name" value="ZINC_FINGER_C2H2_1"/>
    <property type="match status" value="2"/>
</dbReference>
<dbReference type="PANTHER" id="PTHR10032">
    <property type="entry name" value="ZINC FINGER PROTEIN WITH KRAB AND SCAN DOMAINS"/>
    <property type="match status" value="1"/>
</dbReference>
<reference evidence="10 11" key="1">
    <citation type="submission" date="2013-11" db="EMBL/GenBank/DDBJ databases">
        <title>Opisthorchis viverrini - life in the bile duct.</title>
        <authorList>
            <person name="Young N.D."/>
            <person name="Nagarajan N."/>
            <person name="Lin S.J."/>
            <person name="Korhonen P.K."/>
            <person name="Jex A.R."/>
            <person name="Hall R.S."/>
            <person name="Safavi-Hemami H."/>
            <person name="Kaewkong W."/>
            <person name="Bertrand D."/>
            <person name="Gao S."/>
            <person name="Seet Q."/>
            <person name="Wongkham S."/>
            <person name="Teh B.T."/>
            <person name="Wongkham C."/>
            <person name="Intapan P.M."/>
            <person name="Maleewong W."/>
            <person name="Yang X."/>
            <person name="Hu M."/>
            <person name="Wang Z."/>
            <person name="Hofmann A."/>
            <person name="Sternberg P.W."/>
            <person name="Tan P."/>
            <person name="Wang J."/>
            <person name="Gasser R.B."/>
        </authorList>
    </citation>
    <scope>NUCLEOTIDE SEQUENCE [LARGE SCALE GENOMIC DNA]</scope>
</reference>
<dbReference type="Gene3D" id="3.30.160.60">
    <property type="entry name" value="Classic Zinc Finger"/>
    <property type="match status" value="2"/>
</dbReference>
<evidence type="ECO:0000256" key="3">
    <source>
        <dbReference type="ARBA" id="ARBA00022737"/>
    </source>
</evidence>
<proteinExistence type="predicted"/>
<comment type="subcellular location">
    <subcellularLocation>
        <location evidence="1">Nucleus</location>
    </subcellularLocation>
</comment>
<dbReference type="GeneID" id="20321099"/>
<dbReference type="InterPro" id="IPR027756">
    <property type="entry name" value="Ovo-like"/>
</dbReference>
<accession>A0A074ZIV6</accession>
<evidence type="ECO:0000256" key="1">
    <source>
        <dbReference type="ARBA" id="ARBA00004123"/>
    </source>
</evidence>
<evidence type="ECO:0000259" key="9">
    <source>
        <dbReference type="PROSITE" id="PS50157"/>
    </source>
</evidence>
<dbReference type="GO" id="GO:0008270">
    <property type="term" value="F:zinc ion binding"/>
    <property type="evidence" value="ECO:0007669"/>
    <property type="project" value="UniProtKB-KW"/>
</dbReference>
<feature type="compositionally biased region" description="Polar residues" evidence="8">
    <location>
        <begin position="142"/>
        <end position="152"/>
    </location>
</feature>
<gene>
    <name evidence="10" type="ORF">T265_06920</name>
</gene>
<feature type="domain" description="C2H2-type" evidence="9">
    <location>
        <begin position="265"/>
        <end position="292"/>
    </location>
</feature>
<keyword evidence="3" id="KW-0677">Repeat</keyword>
<evidence type="ECO:0000256" key="6">
    <source>
        <dbReference type="ARBA" id="ARBA00023242"/>
    </source>
</evidence>
<dbReference type="PROSITE" id="PS50157">
    <property type="entry name" value="ZINC_FINGER_C2H2_2"/>
    <property type="match status" value="3"/>
</dbReference>
<dbReference type="CTD" id="20321099"/>
<feature type="domain" description="C2H2-type" evidence="9">
    <location>
        <begin position="237"/>
        <end position="264"/>
    </location>
</feature>
<protein>
    <recommendedName>
        <fullName evidence="9">C2H2-type domain-containing protein</fullName>
    </recommendedName>
</protein>
<evidence type="ECO:0000256" key="5">
    <source>
        <dbReference type="ARBA" id="ARBA00022833"/>
    </source>
</evidence>
<keyword evidence="6" id="KW-0539">Nucleus</keyword>
<evidence type="ECO:0000256" key="8">
    <source>
        <dbReference type="SAM" id="MobiDB-lite"/>
    </source>
</evidence>
<dbReference type="GO" id="GO:0000978">
    <property type="term" value="F:RNA polymerase II cis-regulatory region sequence-specific DNA binding"/>
    <property type="evidence" value="ECO:0007669"/>
    <property type="project" value="TreeGrafter"/>
</dbReference>
<dbReference type="KEGG" id="ovi:T265_06920"/>
<evidence type="ECO:0000256" key="4">
    <source>
        <dbReference type="ARBA" id="ARBA00022771"/>
    </source>
</evidence>
<sequence length="577" mass="65373">MNSDTWNELQQLLLQRLCSTSLQPSARMEEVCNCSQCQLEQHSRRSSFSSDASSVRSSSSELKFGVDAILNVGNNLHIRHQSPGKSKFLNPTPLPNYTSCYPNSLLNVLQSKQLDLKRDQKIDMIRNIMVDFHAKNEFGQAANTTENPNQDNILRGQGKRQRSNVQHFMRDKSGMSAGRSRVQQIKPIIDAPVLGSIQHVEFVNNGAGIKNPLACASKFEREVLSQLYGEQLSTNEYLCRACGKRFHLFRLLTRHVKCHSQMRRYLCKYCLKGFNDTFDLKRHTRTHTGVRPYKCTECGKAFTQRCSLESHCRKVHGQPLPYAFKERRTKLYICEECGYNTQDLEQFCEHSHETDLSMEKTCPPRRSTSEKKLDQDNALHSDNMYHPSPGCEPFTRPSSAFVIPHGHQTTHNLTTRIDRFVHRVSHSAAASVRRTSATTLNTSKSVFKSRKPIYLVAFGVRTLKQRGQQDASNVVDLNVPSLFSGFLLRNSGDEEALAAGYVGVGIVLSDREEASSLARIPVDSRLCAVRLATSVKESRESEDHHNPFIVSAFEPTNCSSESATQLLWRFRCSFTRD</sequence>
<dbReference type="GO" id="GO:0009913">
    <property type="term" value="P:epidermal cell differentiation"/>
    <property type="evidence" value="ECO:0007669"/>
    <property type="project" value="TreeGrafter"/>
</dbReference>
<evidence type="ECO:0000313" key="11">
    <source>
        <dbReference type="Proteomes" id="UP000054324"/>
    </source>
</evidence>
<dbReference type="AlphaFoldDB" id="A0A074ZIV6"/>
<dbReference type="EMBL" id="KL596769">
    <property type="protein sequence ID" value="KER25687.1"/>
    <property type="molecule type" value="Genomic_DNA"/>
</dbReference>
<dbReference type="SUPFAM" id="SSF57667">
    <property type="entry name" value="beta-beta-alpha zinc fingers"/>
    <property type="match status" value="1"/>
</dbReference>
<keyword evidence="4 7" id="KW-0863">Zinc-finger</keyword>
<keyword evidence="11" id="KW-1185">Reference proteome</keyword>
<dbReference type="InterPro" id="IPR036236">
    <property type="entry name" value="Znf_C2H2_sf"/>
</dbReference>
<evidence type="ECO:0000256" key="2">
    <source>
        <dbReference type="ARBA" id="ARBA00022723"/>
    </source>
</evidence>
<dbReference type="PANTHER" id="PTHR10032:SF271">
    <property type="entry name" value="RH12261P-RELATED"/>
    <property type="match status" value="1"/>
</dbReference>
<dbReference type="FunFam" id="3.30.160.60:FF:000452">
    <property type="entry name" value="Transcription factor Ovo-like 2"/>
    <property type="match status" value="1"/>
</dbReference>
<dbReference type="OrthoDB" id="6508643at2759"/>
<dbReference type="FunFam" id="3.30.160.60:FF:000112">
    <property type="entry name" value="Mds1 and evi1 complex locus protein"/>
    <property type="match status" value="1"/>
</dbReference>
<evidence type="ECO:0000256" key="7">
    <source>
        <dbReference type="PROSITE-ProRule" id="PRU00042"/>
    </source>
</evidence>
<dbReference type="Proteomes" id="UP000054324">
    <property type="component" value="Unassembled WGS sequence"/>
</dbReference>
<feature type="region of interest" description="Disordered" evidence="8">
    <location>
        <begin position="142"/>
        <end position="164"/>
    </location>
</feature>
<dbReference type="InterPro" id="IPR013087">
    <property type="entry name" value="Znf_C2H2_type"/>
</dbReference>
<keyword evidence="2" id="KW-0479">Metal-binding</keyword>
<feature type="domain" description="C2H2-type" evidence="9">
    <location>
        <begin position="293"/>
        <end position="321"/>
    </location>
</feature>
<dbReference type="RefSeq" id="XP_009170582.1">
    <property type="nucleotide sequence ID" value="XM_009172318.1"/>
</dbReference>
<dbReference type="GO" id="GO:0000981">
    <property type="term" value="F:DNA-binding transcription factor activity, RNA polymerase II-specific"/>
    <property type="evidence" value="ECO:0007669"/>
    <property type="project" value="TreeGrafter"/>
</dbReference>
<dbReference type="GO" id="GO:0005634">
    <property type="term" value="C:nucleus"/>
    <property type="evidence" value="ECO:0007669"/>
    <property type="project" value="UniProtKB-SubCell"/>
</dbReference>